<evidence type="ECO:0000313" key="11">
    <source>
        <dbReference type="EMBL" id="OUD12047.1"/>
    </source>
</evidence>
<dbReference type="OrthoDB" id="9768666at2"/>
<evidence type="ECO:0000259" key="10">
    <source>
        <dbReference type="Pfam" id="PF18113"/>
    </source>
</evidence>
<reference evidence="11 12" key="1">
    <citation type="submission" date="2016-12" db="EMBL/GenBank/DDBJ databases">
        <title>Thioflexothrix psekupsii D3 genome sequencing and assembly.</title>
        <authorList>
            <person name="Fomenkov A."/>
            <person name="Vincze T."/>
            <person name="Grabovich M."/>
            <person name="Anton B.P."/>
            <person name="Dubinina G."/>
            <person name="Orlova M."/>
            <person name="Belousova E."/>
            <person name="Roberts R.J."/>
        </authorList>
    </citation>
    <scope>NUCLEOTIDE SEQUENCE [LARGE SCALE GENOMIC DNA]</scope>
    <source>
        <strain evidence="11">D3</strain>
    </source>
</reference>
<dbReference type="PRINTS" id="PR00411">
    <property type="entry name" value="PNDRDTASEI"/>
</dbReference>
<comment type="caution">
    <text evidence="11">The sequence shown here is derived from an EMBL/GenBank/DDBJ whole genome shotgun (WGS) entry which is preliminary data.</text>
</comment>
<proteinExistence type="inferred from homology"/>
<dbReference type="SUPFAM" id="SSF51905">
    <property type="entry name" value="FAD/NAD(P)-binding domain"/>
    <property type="match status" value="1"/>
</dbReference>
<dbReference type="Proteomes" id="UP000194798">
    <property type="component" value="Unassembled WGS sequence"/>
</dbReference>
<comment type="subcellular location">
    <subcellularLocation>
        <location evidence="2">Cytoplasm</location>
    </subcellularLocation>
</comment>
<keyword evidence="4" id="KW-0963">Cytoplasm</keyword>
<sequence>MTDAPITIIGTGLAGYTLAREWRKLNADAPLRLFTTDAGHFYSKPVLSNAFAQNKIPEQLVISDVAVMAKQLNAEIIPHTEITRIDPESHHCYAGEVAYAYSQLVFACGATQRVIPIAGDASAVMRVNDLDSYQAFRARLTSCSAKRVTILGAGLIGCEFANDLALAGYAVSVLDVAPYPLSRLMPVEAGQLMQRALQTLPMTWHLQTHAQQITALEHGAYCVTLANGEVLDTDVILSAVGLQANTQVAAAAGLTVNQGIMTDAYLRTSAADIYALGDCAAVQGVVLPYVMPLMQGARALAKTLHGQATAVHYPAMPIAVKTPACPTVIAPVPPSQAQSGTWQITHDAPESTTLKALFHHQDGSLLGFVLMGKAVTEKQALVAQLSSGLS</sequence>
<evidence type="ECO:0000259" key="9">
    <source>
        <dbReference type="Pfam" id="PF07992"/>
    </source>
</evidence>
<accession>A0A251X534</accession>
<evidence type="ECO:0000256" key="5">
    <source>
        <dbReference type="ARBA" id="ARBA00022630"/>
    </source>
</evidence>
<dbReference type="PANTHER" id="PTHR43429:SF3">
    <property type="entry name" value="NITRITE REDUCTASE [NAD(P)H]"/>
    <property type="match status" value="1"/>
</dbReference>
<comment type="cofactor">
    <cofactor evidence="1">
        <name>FAD</name>
        <dbReference type="ChEBI" id="CHEBI:57692"/>
    </cofactor>
</comment>
<evidence type="ECO:0000256" key="7">
    <source>
        <dbReference type="ARBA" id="ARBA00023002"/>
    </source>
</evidence>
<evidence type="ECO:0000313" key="12">
    <source>
        <dbReference type="Proteomes" id="UP000194798"/>
    </source>
</evidence>
<evidence type="ECO:0000256" key="8">
    <source>
        <dbReference type="ARBA" id="ARBA00023027"/>
    </source>
</evidence>
<gene>
    <name evidence="11" type="ORF">TPSD3_12990</name>
</gene>
<evidence type="ECO:0000256" key="3">
    <source>
        <dbReference type="ARBA" id="ARBA00006442"/>
    </source>
</evidence>
<dbReference type="InterPro" id="IPR023753">
    <property type="entry name" value="FAD/NAD-binding_dom"/>
</dbReference>
<dbReference type="EMBL" id="MSLT01000023">
    <property type="protein sequence ID" value="OUD12047.1"/>
    <property type="molecule type" value="Genomic_DNA"/>
</dbReference>
<dbReference type="Gene3D" id="3.50.50.60">
    <property type="entry name" value="FAD/NAD(P)-binding domain"/>
    <property type="match status" value="2"/>
</dbReference>
<evidence type="ECO:0000256" key="1">
    <source>
        <dbReference type="ARBA" id="ARBA00001974"/>
    </source>
</evidence>
<dbReference type="RefSeq" id="WP_086488961.1">
    <property type="nucleotide sequence ID" value="NZ_MSLT01000023.1"/>
</dbReference>
<keyword evidence="12" id="KW-1185">Reference proteome</keyword>
<dbReference type="InterPro" id="IPR041364">
    <property type="entry name" value="Rbx-bd"/>
</dbReference>
<evidence type="ECO:0000256" key="4">
    <source>
        <dbReference type="ARBA" id="ARBA00022490"/>
    </source>
</evidence>
<protein>
    <recommendedName>
        <fullName evidence="13">FAD-dependent oxidoreductase</fullName>
    </recommendedName>
</protein>
<keyword evidence="5" id="KW-0285">Flavoprotein</keyword>
<dbReference type="GO" id="GO:0005737">
    <property type="term" value="C:cytoplasm"/>
    <property type="evidence" value="ECO:0007669"/>
    <property type="project" value="UniProtKB-SubCell"/>
</dbReference>
<comment type="similarity">
    <text evidence="3">Belongs to the FAD-dependent oxidoreductase family.</text>
</comment>
<dbReference type="AlphaFoldDB" id="A0A251X534"/>
<name>A0A251X534_9GAMM</name>
<keyword evidence="7" id="KW-0560">Oxidoreductase</keyword>
<dbReference type="PANTHER" id="PTHR43429">
    <property type="entry name" value="PYRIDINE NUCLEOTIDE-DISULFIDE OXIDOREDUCTASE DOMAIN-CONTAINING"/>
    <property type="match status" value="1"/>
</dbReference>
<evidence type="ECO:0000256" key="6">
    <source>
        <dbReference type="ARBA" id="ARBA00022827"/>
    </source>
</evidence>
<dbReference type="InterPro" id="IPR050260">
    <property type="entry name" value="FAD-bd_OxRdtase"/>
</dbReference>
<evidence type="ECO:0000256" key="2">
    <source>
        <dbReference type="ARBA" id="ARBA00004496"/>
    </source>
</evidence>
<dbReference type="PRINTS" id="PR00368">
    <property type="entry name" value="FADPNR"/>
</dbReference>
<organism evidence="11 12">
    <name type="scientific">Thioflexithrix psekupsensis</name>
    <dbReference type="NCBI Taxonomy" id="1570016"/>
    <lineage>
        <taxon>Bacteria</taxon>
        <taxon>Pseudomonadati</taxon>
        <taxon>Pseudomonadota</taxon>
        <taxon>Gammaproteobacteria</taxon>
        <taxon>Thiotrichales</taxon>
        <taxon>Thioflexithrix</taxon>
    </lineage>
</organism>
<dbReference type="InterPro" id="IPR036188">
    <property type="entry name" value="FAD/NAD-bd_sf"/>
</dbReference>
<keyword evidence="6" id="KW-0274">FAD</keyword>
<dbReference type="GO" id="GO:0016491">
    <property type="term" value="F:oxidoreductase activity"/>
    <property type="evidence" value="ECO:0007669"/>
    <property type="project" value="UniProtKB-KW"/>
</dbReference>
<evidence type="ECO:0008006" key="13">
    <source>
        <dbReference type="Google" id="ProtNLM"/>
    </source>
</evidence>
<keyword evidence="8" id="KW-0520">NAD</keyword>
<dbReference type="Pfam" id="PF18113">
    <property type="entry name" value="Rbx_binding"/>
    <property type="match status" value="1"/>
</dbReference>
<dbReference type="Gene3D" id="3.30.390.120">
    <property type="match status" value="1"/>
</dbReference>
<dbReference type="Pfam" id="PF07992">
    <property type="entry name" value="Pyr_redox_2"/>
    <property type="match status" value="1"/>
</dbReference>
<feature type="domain" description="FAD/NAD(P)-binding" evidence="9">
    <location>
        <begin position="6"/>
        <end position="288"/>
    </location>
</feature>
<feature type="domain" description="Rubredoxin binding" evidence="10">
    <location>
        <begin position="310"/>
        <end position="385"/>
    </location>
</feature>